<feature type="transmembrane region" description="Helical" evidence="1">
    <location>
        <begin position="35"/>
        <end position="55"/>
    </location>
</feature>
<sequence length="65" mass="7510">MKEAGITEKPFISNYKLEPHVWPHPSESTTLATSLIIYCSSFESFSGWLLIFLACHWNTERHRIG</sequence>
<keyword evidence="1" id="KW-0472">Membrane</keyword>
<evidence type="ECO:0000313" key="2">
    <source>
        <dbReference type="WBParaSite" id="MCU_001157-RA"/>
    </source>
</evidence>
<dbReference type="WBParaSite" id="MCU_001157-RA">
    <property type="protein sequence ID" value="MCU_001157-RA"/>
    <property type="gene ID" value="MCU_001157"/>
</dbReference>
<protein>
    <submittedName>
        <fullName evidence="2">Ovule protein</fullName>
    </submittedName>
</protein>
<name>A0A5K3EK59_MESCO</name>
<reference evidence="2" key="1">
    <citation type="submission" date="2019-11" db="UniProtKB">
        <authorList>
            <consortium name="WormBaseParasite"/>
        </authorList>
    </citation>
    <scope>IDENTIFICATION</scope>
</reference>
<accession>A0A5K3EK59</accession>
<keyword evidence="1" id="KW-0812">Transmembrane</keyword>
<organism evidence="2">
    <name type="scientific">Mesocestoides corti</name>
    <name type="common">Flatworm</name>
    <dbReference type="NCBI Taxonomy" id="53468"/>
    <lineage>
        <taxon>Eukaryota</taxon>
        <taxon>Metazoa</taxon>
        <taxon>Spiralia</taxon>
        <taxon>Lophotrochozoa</taxon>
        <taxon>Platyhelminthes</taxon>
        <taxon>Cestoda</taxon>
        <taxon>Eucestoda</taxon>
        <taxon>Cyclophyllidea</taxon>
        <taxon>Mesocestoididae</taxon>
        <taxon>Mesocestoides</taxon>
    </lineage>
</organism>
<dbReference type="AlphaFoldDB" id="A0A5K3EK59"/>
<evidence type="ECO:0000256" key="1">
    <source>
        <dbReference type="SAM" id="Phobius"/>
    </source>
</evidence>
<proteinExistence type="predicted"/>
<keyword evidence="1" id="KW-1133">Transmembrane helix</keyword>